<evidence type="ECO:0000313" key="3">
    <source>
        <dbReference type="Proteomes" id="UP000756710"/>
    </source>
</evidence>
<dbReference type="Proteomes" id="UP000756710">
    <property type="component" value="Unassembled WGS sequence"/>
</dbReference>
<evidence type="ECO:0000313" key="1">
    <source>
        <dbReference type="EMBL" id="CDR14358.1"/>
    </source>
</evidence>
<dbReference type="EMBL" id="LK022848">
    <property type="protein sequence ID" value="CDR14358.1"/>
    <property type="molecule type" value="Genomic_DNA"/>
</dbReference>
<dbReference type="EMBL" id="JAGGLR010000002">
    <property type="protein sequence ID" value="MBP2059981.1"/>
    <property type="molecule type" value="Genomic_DNA"/>
</dbReference>
<reference evidence="2 3" key="2">
    <citation type="submission" date="2021-03" db="EMBL/GenBank/DDBJ databases">
        <title>Genomic Encyclopedia of Type Strains, Phase IV (KMG-IV): sequencing the most valuable type-strain genomes for metagenomic binning, comparative biology and taxonomic classification.</title>
        <authorList>
            <person name="Goeker M."/>
        </authorList>
    </citation>
    <scope>NUCLEOTIDE SEQUENCE [LARGE SCALE GENOMIC DNA]</scope>
    <source>
        <strain evidence="2 3">DSM 41954</strain>
    </source>
</reference>
<evidence type="ECO:0000313" key="2">
    <source>
        <dbReference type="EMBL" id="MBP2059981.1"/>
    </source>
</evidence>
<dbReference type="HOGENOM" id="CLU_3030518_0_0_11"/>
<gene>
    <name evidence="2" type="ORF">J2Z30_000979</name>
    <name evidence="1" type="ORF">SIRAN8311</name>
</gene>
<reference evidence="1" key="1">
    <citation type="submission" date="2014-05" db="EMBL/GenBank/DDBJ databases">
        <authorList>
            <person name="Horn Fabian"/>
        </authorList>
    </citation>
    <scope>NUCLEOTIDE SEQUENCE</scope>
</reference>
<dbReference type="PATRIC" id="fig|576784.4.peg.8527"/>
<name>A0A060ZZZ3_9ACTN</name>
<protein>
    <submittedName>
        <fullName evidence="1">Uncharacterized protein</fullName>
    </submittedName>
</protein>
<dbReference type="RefSeq" id="WP_209468552.1">
    <property type="nucleotide sequence ID" value="NZ_BAABDR010000055.1"/>
</dbReference>
<organism evidence="1">
    <name type="scientific">Streptomyces iranensis</name>
    <dbReference type="NCBI Taxonomy" id="576784"/>
    <lineage>
        <taxon>Bacteria</taxon>
        <taxon>Bacillati</taxon>
        <taxon>Actinomycetota</taxon>
        <taxon>Actinomycetes</taxon>
        <taxon>Kitasatosporales</taxon>
        <taxon>Streptomycetaceae</taxon>
        <taxon>Streptomyces</taxon>
        <taxon>Streptomyces violaceusniger group</taxon>
    </lineage>
</organism>
<keyword evidence="3" id="KW-1185">Reference proteome</keyword>
<sequence length="55" mass="5505">MLPLIAPGVIAAWALGGFCSSLGARLARLIAPHAPHATGGLAALVALTTGHHRRA</sequence>
<accession>A0A060ZZZ3</accession>
<dbReference type="AlphaFoldDB" id="A0A060ZZZ3"/>
<proteinExistence type="predicted"/>